<gene>
    <name evidence="2" type="ORF">D1B31_19840</name>
</gene>
<proteinExistence type="predicted"/>
<reference evidence="2 3" key="1">
    <citation type="journal article" date="2017" name="Int. J. Syst. Evol. Microbiol.">
        <title>Bacillus notoginsengisoli sp. nov., a novel bacterium isolated from the rhizosphere of Panax notoginseng.</title>
        <authorList>
            <person name="Zhang M.Y."/>
            <person name="Cheng J."/>
            <person name="Cai Y."/>
            <person name="Zhang T.Y."/>
            <person name="Wu Y.Y."/>
            <person name="Manikprabhu D."/>
            <person name="Li W.J."/>
            <person name="Zhang Y.X."/>
        </authorList>
    </citation>
    <scope>NUCLEOTIDE SEQUENCE [LARGE SCALE GENOMIC DNA]</scope>
    <source>
        <strain evidence="2 3">JCM 30743</strain>
    </source>
</reference>
<comment type="caution">
    <text evidence="2">The sequence shown here is derived from an EMBL/GenBank/DDBJ whole genome shotgun (WGS) entry which is preliminary data.</text>
</comment>
<dbReference type="Proteomes" id="UP000284416">
    <property type="component" value="Unassembled WGS sequence"/>
</dbReference>
<evidence type="ECO:0000256" key="1">
    <source>
        <dbReference type="SAM" id="MobiDB-lite"/>
    </source>
</evidence>
<evidence type="ECO:0000313" key="2">
    <source>
        <dbReference type="EMBL" id="RHW34154.1"/>
    </source>
</evidence>
<dbReference type="AlphaFoldDB" id="A0A417YL92"/>
<dbReference type="OrthoDB" id="2881225at2"/>
<accession>A0A417YL92</accession>
<name>A0A417YL92_9BACI</name>
<keyword evidence="3" id="KW-1185">Reference proteome</keyword>
<organism evidence="2 3">
    <name type="scientific">Neobacillus notoginsengisoli</name>
    <dbReference type="NCBI Taxonomy" id="1578198"/>
    <lineage>
        <taxon>Bacteria</taxon>
        <taxon>Bacillati</taxon>
        <taxon>Bacillota</taxon>
        <taxon>Bacilli</taxon>
        <taxon>Bacillales</taxon>
        <taxon>Bacillaceae</taxon>
        <taxon>Neobacillus</taxon>
    </lineage>
</organism>
<feature type="region of interest" description="Disordered" evidence="1">
    <location>
        <begin position="1"/>
        <end position="39"/>
    </location>
</feature>
<evidence type="ECO:0000313" key="3">
    <source>
        <dbReference type="Proteomes" id="UP000284416"/>
    </source>
</evidence>
<feature type="compositionally biased region" description="Polar residues" evidence="1">
    <location>
        <begin position="22"/>
        <end position="39"/>
    </location>
</feature>
<dbReference type="RefSeq" id="WP_118923690.1">
    <property type="nucleotide sequence ID" value="NZ_QWEG01000015.1"/>
</dbReference>
<protein>
    <submittedName>
        <fullName evidence="2">Uncharacterized protein</fullName>
    </submittedName>
</protein>
<dbReference type="EMBL" id="QWEG01000015">
    <property type="protein sequence ID" value="RHW34154.1"/>
    <property type="molecule type" value="Genomic_DNA"/>
</dbReference>
<sequence>MEEYNGKPRRRYSLSGRRTTRNHNVLENSTDNVNDSTSRSVVEDSVKIKNENLNSIGQSGNSDVDIQIDVHVDTTAIAFALLTSLLATKQMSSEEFEEAVKRLESLTGKRSPVAFEEKNDVSNVKYFNRNMRRYE</sequence>